<dbReference type="InterPro" id="IPR003593">
    <property type="entry name" value="AAA+_ATPase"/>
</dbReference>
<evidence type="ECO:0000256" key="1">
    <source>
        <dbReference type="ARBA" id="ARBA00006360"/>
    </source>
</evidence>
<evidence type="ECO:0000256" key="4">
    <source>
        <dbReference type="ARBA" id="ARBA00022705"/>
    </source>
</evidence>
<comment type="subunit">
    <text evidence="11">DNA polymerase III contains a core (composed of alpha, epsilon and theta chains) that associates with a tau subunit. This core dimerizes to form the POLIII' complex. PolIII' associates with the gamma complex (composed of gamma, delta, delta', psi and chi chains) and with the beta chain to form the complete DNA polymerase III complex.</text>
</comment>
<keyword evidence="3 11" id="KW-0548">Nucleotidyltransferase</keyword>
<protein>
    <recommendedName>
        <fullName evidence="11">DNA polymerase III subunit gamma/tau</fullName>
        <ecNumber evidence="11">2.7.7.7</ecNumber>
    </recommendedName>
</protein>
<dbReference type="SMART" id="SM00382">
    <property type="entry name" value="AAA"/>
    <property type="match status" value="1"/>
</dbReference>
<dbReference type="KEGG" id="tau:Tola_2217"/>
<keyword evidence="4 11" id="KW-0235">DNA replication</keyword>
<accession>C4L8U6</accession>
<comment type="similarity">
    <text evidence="1 11">Belongs to the DnaX/STICHEL family.</text>
</comment>
<dbReference type="InterPro" id="IPR022754">
    <property type="entry name" value="DNA_pol_III_gamma-3"/>
</dbReference>
<keyword evidence="8 11" id="KW-0067">ATP-binding</keyword>
<dbReference type="InterPro" id="IPR050238">
    <property type="entry name" value="DNA_Rep/Repair_Clamp_Loader"/>
</dbReference>
<dbReference type="GO" id="GO:0005524">
    <property type="term" value="F:ATP binding"/>
    <property type="evidence" value="ECO:0007669"/>
    <property type="project" value="UniProtKB-KW"/>
</dbReference>
<dbReference type="CDD" id="cd18137">
    <property type="entry name" value="HLD_clamp_pol_III_gamma_tau"/>
    <property type="match status" value="1"/>
</dbReference>
<keyword evidence="9 11" id="KW-0239">DNA-directed DNA polymerase</keyword>
<dbReference type="GO" id="GO:0009360">
    <property type="term" value="C:DNA polymerase III complex"/>
    <property type="evidence" value="ECO:0007669"/>
    <property type="project" value="InterPro"/>
</dbReference>
<dbReference type="FunFam" id="1.10.8.60:FF:000013">
    <property type="entry name" value="DNA polymerase III subunit gamma/tau"/>
    <property type="match status" value="1"/>
</dbReference>
<dbReference type="Pfam" id="PF13177">
    <property type="entry name" value="DNA_pol3_delta2"/>
    <property type="match status" value="1"/>
</dbReference>
<dbReference type="Gene3D" id="1.20.272.10">
    <property type="match status" value="1"/>
</dbReference>
<dbReference type="Pfam" id="PF12170">
    <property type="entry name" value="DNA_pol3_tau_5"/>
    <property type="match status" value="1"/>
</dbReference>
<comment type="function">
    <text evidence="11">DNA polymerase III is a complex, multichain enzyme responsible for most of the replicative synthesis in bacteria. This DNA polymerase also exhibits 3' to 5' exonuclease activity.</text>
</comment>
<dbReference type="Proteomes" id="UP000009073">
    <property type="component" value="Chromosome"/>
</dbReference>
<dbReference type="STRING" id="595494.Tola_2217"/>
<keyword evidence="7" id="KW-0862">Zinc</keyword>
<keyword evidence="6 11" id="KW-0547">Nucleotide-binding</keyword>
<dbReference type="SUPFAM" id="SSF52540">
    <property type="entry name" value="P-loop containing nucleoside triphosphate hydrolases"/>
    <property type="match status" value="1"/>
</dbReference>
<dbReference type="RefSeq" id="WP_015879284.1">
    <property type="nucleotide sequence ID" value="NC_012691.1"/>
</dbReference>
<keyword evidence="15" id="KW-1185">Reference proteome</keyword>
<dbReference type="EC" id="2.7.7.7" evidence="11"/>
<dbReference type="PANTHER" id="PTHR11669:SF0">
    <property type="entry name" value="PROTEIN STICHEL-LIKE 2"/>
    <property type="match status" value="1"/>
</dbReference>
<feature type="domain" description="AAA+ ATPase" evidence="13">
    <location>
        <begin position="37"/>
        <end position="178"/>
    </location>
</feature>
<dbReference type="Gene3D" id="3.40.50.300">
    <property type="entry name" value="P-loop containing nucleotide triphosphate hydrolases"/>
    <property type="match status" value="1"/>
</dbReference>
<evidence type="ECO:0000256" key="6">
    <source>
        <dbReference type="ARBA" id="ARBA00022741"/>
    </source>
</evidence>
<proteinExistence type="inferred from homology"/>
<reference evidence="14 15" key="2">
    <citation type="journal article" date="2011" name="Stand. Genomic Sci.">
        <title>Complete genome sequence of Tolumonas auensis type strain (TA 4).</title>
        <authorList>
            <person name="Chertkov O."/>
            <person name="Copeland A."/>
            <person name="Lucas S."/>
            <person name="Lapidus A."/>
            <person name="Berry K.W."/>
            <person name="Detter J.C."/>
            <person name="Del Rio T.G."/>
            <person name="Hammon N."/>
            <person name="Dalin E."/>
            <person name="Tice H."/>
            <person name="Pitluck S."/>
            <person name="Richardson P."/>
            <person name="Bruce D."/>
            <person name="Goodwin L."/>
            <person name="Han C."/>
            <person name="Tapia R."/>
            <person name="Saunders E."/>
            <person name="Schmutz J."/>
            <person name="Brettin T."/>
            <person name="Larimer F."/>
            <person name="Land M."/>
            <person name="Hauser L."/>
            <person name="Spring S."/>
            <person name="Rohde M."/>
            <person name="Kyrpides N.C."/>
            <person name="Ivanova N."/>
            <person name="Goker M."/>
            <person name="Beller H.R."/>
            <person name="Klenk H.P."/>
            <person name="Woyke T."/>
        </authorList>
    </citation>
    <scope>NUCLEOTIDE SEQUENCE [LARGE SCALE GENOMIC DNA]</scope>
    <source>
        <strain evidence="15">DSM 9187 / TA4</strain>
    </source>
</reference>
<evidence type="ECO:0000256" key="8">
    <source>
        <dbReference type="ARBA" id="ARBA00022840"/>
    </source>
</evidence>
<evidence type="ECO:0000259" key="13">
    <source>
        <dbReference type="SMART" id="SM00382"/>
    </source>
</evidence>
<evidence type="ECO:0000256" key="7">
    <source>
        <dbReference type="ARBA" id="ARBA00022833"/>
    </source>
</evidence>
<dbReference type="OrthoDB" id="9810148at2"/>
<dbReference type="eggNOG" id="COG2812">
    <property type="taxonomic scope" value="Bacteria"/>
</dbReference>
<dbReference type="GO" id="GO:0003887">
    <property type="term" value="F:DNA-directed DNA polymerase activity"/>
    <property type="evidence" value="ECO:0007669"/>
    <property type="project" value="UniProtKB-KW"/>
</dbReference>
<dbReference type="CDD" id="cd00009">
    <property type="entry name" value="AAA"/>
    <property type="match status" value="1"/>
</dbReference>
<keyword evidence="2 11" id="KW-0808">Transferase</keyword>
<dbReference type="FunFam" id="3.40.50.300:FF:000014">
    <property type="entry name" value="DNA polymerase III subunit gamma/tau"/>
    <property type="match status" value="1"/>
</dbReference>
<evidence type="ECO:0000256" key="3">
    <source>
        <dbReference type="ARBA" id="ARBA00022695"/>
    </source>
</evidence>
<feature type="region of interest" description="Disordered" evidence="12">
    <location>
        <begin position="571"/>
        <end position="614"/>
    </location>
</feature>
<name>C4L8U6_TOLAT</name>
<dbReference type="Pfam" id="PF22608">
    <property type="entry name" value="DNAX_ATPase_lid"/>
    <property type="match status" value="1"/>
</dbReference>
<evidence type="ECO:0000256" key="5">
    <source>
        <dbReference type="ARBA" id="ARBA00022723"/>
    </source>
</evidence>
<reference evidence="15" key="1">
    <citation type="submission" date="2009-05" db="EMBL/GenBank/DDBJ databases">
        <title>Complete sequence of Tolumonas auensis DSM 9187.</title>
        <authorList>
            <consortium name="US DOE Joint Genome Institute"/>
            <person name="Lucas S."/>
            <person name="Copeland A."/>
            <person name="Lapidus A."/>
            <person name="Glavina del Rio T."/>
            <person name="Tice H."/>
            <person name="Bruce D."/>
            <person name="Goodwin L."/>
            <person name="Pitluck S."/>
            <person name="Chertkov O."/>
            <person name="Brettin T."/>
            <person name="Detter J.C."/>
            <person name="Han C."/>
            <person name="Larimer F."/>
            <person name="Land M."/>
            <person name="Hauser L."/>
            <person name="Kyrpides N."/>
            <person name="Mikhailova N."/>
            <person name="Spring S."/>
            <person name="Beller H."/>
        </authorList>
    </citation>
    <scope>NUCLEOTIDE SEQUENCE [LARGE SCALE GENOMIC DNA]</scope>
    <source>
        <strain evidence="15">DSM 9187 / TA4</strain>
    </source>
</reference>
<dbReference type="InterPro" id="IPR027417">
    <property type="entry name" value="P-loop_NTPase"/>
</dbReference>
<dbReference type="PANTHER" id="PTHR11669">
    <property type="entry name" value="REPLICATION FACTOR C / DNA POLYMERASE III GAMMA-TAU SUBUNIT"/>
    <property type="match status" value="1"/>
</dbReference>
<dbReference type="GO" id="GO:0006261">
    <property type="term" value="P:DNA-templated DNA replication"/>
    <property type="evidence" value="ECO:0007669"/>
    <property type="project" value="TreeGrafter"/>
</dbReference>
<dbReference type="InterPro" id="IPR001270">
    <property type="entry name" value="ClpA/B"/>
</dbReference>
<dbReference type="Gene3D" id="1.10.8.60">
    <property type="match status" value="1"/>
</dbReference>
<dbReference type="NCBIfam" id="NF005942">
    <property type="entry name" value="PRK07994.1"/>
    <property type="match status" value="1"/>
</dbReference>
<evidence type="ECO:0000256" key="10">
    <source>
        <dbReference type="ARBA" id="ARBA00049244"/>
    </source>
</evidence>
<evidence type="ECO:0000313" key="15">
    <source>
        <dbReference type="Proteomes" id="UP000009073"/>
    </source>
</evidence>
<keyword evidence="5" id="KW-0479">Metal-binding</keyword>
<evidence type="ECO:0000256" key="9">
    <source>
        <dbReference type="ARBA" id="ARBA00022932"/>
    </source>
</evidence>
<dbReference type="EMBL" id="CP001616">
    <property type="protein sequence ID" value="ACQ93816.1"/>
    <property type="molecule type" value="Genomic_DNA"/>
</dbReference>
<dbReference type="InterPro" id="IPR038249">
    <property type="entry name" value="PolIII_tau_V_sf"/>
</dbReference>
<dbReference type="InterPro" id="IPR008921">
    <property type="entry name" value="DNA_pol3_clamp-load_cplx_C"/>
</dbReference>
<dbReference type="Gene3D" id="3.30.300.150">
    <property type="entry name" value="DNA polymerase III, tau subunit, domain V"/>
    <property type="match status" value="1"/>
</dbReference>
<dbReference type="InterPro" id="IPR012763">
    <property type="entry name" value="DNA_pol_III_sug/sutau_N"/>
</dbReference>
<evidence type="ECO:0000256" key="12">
    <source>
        <dbReference type="SAM" id="MobiDB-lite"/>
    </source>
</evidence>
<dbReference type="SUPFAM" id="SSF48019">
    <property type="entry name" value="post-AAA+ oligomerization domain-like"/>
    <property type="match status" value="1"/>
</dbReference>
<comment type="catalytic activity">
    <reaction evidence="10 11">
        <text>DNA(n) + a 2'-deoxyribonucleoside 5'-triphosphate = DNA(n+1) + diphosphate</text>
        <dbReference type="Rhea" id="RHEA:22508"/>
        <dbReference type="Rhea" id="RHEA-COMP:17339"/>
        <dbReference type="Rhea" id="RHEA-COMP:17340"/>
        <dbReference type="ChEBI" id="CHEBI:33019"/>
        <dbReference type="ChEBI" id="CHEBI:61560"/>
        <dbReference type="ChEBI" id="CHEBI:173112"/>
        <dbReference type="EC" id="2.7.7.7"/>
    </reaction>
</comment>
<dbReference type="Pfam" id="PF12169">
    <property type="entry name" value="DNA_pol3_gamma3"/>
    <property type="match status" value="1"/>
</dbReference>
<evidence type="ECO:0000313" key="14">
    <source>
        <dbReference type="EMBL" id="ACQ93816.1"/>
    </source>
</evidence>
<sequence length="760" mass="83571">MAYQVLARKWRPRNFHEVMGQQHVLQALSNALDQGRLHHAYLFSGTRGVGKTTIARILAKCLNCETGITSRPCGQCSACREIDQGNFVDLLEIDAASRTKVEDTRDLLDNVQYKPARGRFKIYLIDEVHMLSRHSFNALLKTLEEPPEHVKFLLATTDPQKLPVTILSRCLQFHLKALTREQIVEQLQRVLQAEQLTYEPAALSLLAKAAQGSMRDALSLSDQAIAYGNGLLQAETVQQMLGTLDHRQLYQILSLLAARDGAALMQQIGSLAELAPDYDQLHVELASLLHRTAMWQLLGQQTEPGADDTEELQLLAEQIPPEELQLYYQITLNGRKELPLAPDGRSALEMTLLRMLAFAPRAGRPAITEQPQLIHRNTAPAASFVATPARPDVIPAAVPVAPPVTASAAVEDLAMQAKLMQEQAELMAQAEQEMQPRPLPVSPPVTEAPAPVAVIPAVAPATPAASGPEVNNSGVQDIIRLRNQLRSRRQQAENQTESHVTPAVMPARIPANRGEIAPLPATAAPARTVAPQDVQPQVAGNRALSDDLPPWELPPLTAYQDQEAFISPVDSEQDNAAPSFKQRQSDRFTPSAPPVMQSNPAPVSRLPETDEDDDSVWRSNELLLRSSDQWAQTVAKLPVAGRVRQLAMQAVVTDQQADSWHLQIRNEARHLAQPRMVQELAEAISTILPTAINLQVEPVVQLALPCPAEIEQQERIRLQQEAELLLLSDPNVQFLQQRFGATLDDGSIQPLKTDTTASGD</sequence>
<dbReference type="NCBIfam" id="NF004046">
    <property type="entry name" value="PRK05563.1"/>
    <property type="match status" value="1"/>
</dbReference>
<evidence type="ECO:0000256" key="2">
    <source>
        <dbReference type="ARBA" id="ARBA00022679"/>
    </source>
</evidence>
<dbReference type="InterPro" id="IPR045085">
    <property type="entry name" value="HLD_clamp_pol_III_gamma_tau"/>
</dbReference>
<evidence type="ECO:0000256" key="11">
    <source>
        <dbReference type="RuleBase" id="RU364063"/>
    </source>
</evidence>
<dbReference type="GO" id="GO:0003677">
    <property type="term" value="F:DNA binding"/>
    <property type="evidence" value="ECO:0007669"/>
    <property type="project" value="InterPro"/>
</dbReference>
<dbReference type="AlphaFoldDB" id="C4L8U6"/>
<dbReference type="FunFam" id="1.20.272.10:FF:000003">
    <property type="entry name" value="DNA polymerase III subunit gamma/tau"/>
    <property type="match status" value="1"/>
</dbReference>
<dbReference type="GO" id="GO:0046872">
    <property type="term" value="F:metal ion binding"/>
    <property type="evidence" value="ECO:0007669"/>
    <property type="project" value="UniProtKB-KW"/>
</dbReference>
<dbReference type="NCBIfam" id="TIGR02397">
    <property type="entry name" value="dnaX_nterm"/>
    <property type="match status" value="1"/>
</dbReference>
<organism evidence="14 15">
    <name type="scientific">Tolumonas auensis (strain DSM 9187 / NBRC 110442 / TA 4)</name>
    <dbReference type="NCBI Taxonomy" id="595494"/>
    <lineage>
        <taxon>Bacteria</taxon>
        <taxon>Pseudomonadati</taxon>
        <taxon>Pseudomonadota</taxon>
        <taxon>Gammaproteobacteria</taxon>
        <taxon>Aeromonadales</taxon>
        <taxon>Aeromonadaceae</taxon>
        <taxon>Tolumonas</taxon>
    </lineage>
</organism>
<dbReference type="InterPro" id="IPR021029">
    <property type="entry name" value="DNA_pol_III_tau_dom-5"/>
</dbReference>
<dbReference type="PRINTS" id="PR00300">
    <property type="entry name" value="CLPPROTEASEA"/>
</dbReference>
<dbReference type="HOGENOM" id="CLU_006229_6_0_6"/>
<gene>
    <name evidence="11" type="primary">dnaX</name>
    <name evidence="14" type="ordered locus">Tola_2217</name>
</gene>